<dbReference type="RefSeq" id="WP_322538545.1">
    <property type="nucleotide sequence ID" value="NZ_JAOBTW010000003.1"/>
</dbReference>
<name>A0ABU5LM85_9SPHN</name>
<keyword evidence="2" id="KW-1185">Reference proteome</keyword>
<protein>
    <recommendedName>
        <fullName evidence="3">Restriction endonuclease</fullName>
    </recommendedName>
</protein>
<dbReference type="EMBL" id="JAOBTW010000003">
    <property type="protein sequence ID" value="MDZ7281049.1"/>
    <property type="molecule type" value="Genomic_DNA"/>
</dbReference>
<accession>A0ABU5LM85</accession>
<proteinExistence type="predicted"/>
<evidence type="ECO:0008006" key="3">
    <source>
        <dbReference type="Google" id="ProtNLM"/>
    </source>
</evidence>
<reference evidence="2" key="1">
    <citation type="submission" date="2023-07" db="EMBL/GenBank/DDBJ databases">
        <title>Whole genome sequence analysis of rice epiphytic Sphingomonas sanguinis OsEp_Plm_15B2.</title>
        <authorList>
            <person name="Sahu K.P."/>
            <person name="Asharani P."/>
            <person name="Reddy B."/>
            <person name="Kumar A."/>
        </authorList>
    </citation>
    <scope>NUCLEOTIDE SEQUENCE [LARGE SCALE GENOMIC DNA]</scope>
    <source>
        <strain evidence="2">OsEp_Plm_15B2</strain>
    </source>
</reference>
<sequence>MASSDDLDDALAESLDVIDRVLAEDDVPLTSRPRRAAQDFVRFCVIEVKTDSAAGPTEPGEFLDYMGSEWFKVIYARTVAWYRRRYGDIMSDRSDRSITGCTLVLGTPFRIKVPLVTTRPGKPGETIWMHYPAAVEDDEDSLSWVERAPNFATLPRGDGMKARRLANGIAGALRSIYCGMFTVSTGDPRVGELRDLILPHLDQAAVQIATGKSVEIKRAQWELQMACELSLKMLSQQRSGSFTETHDLYVLHDRLPPGKTPFARALLSRIPSWEVMAEWRYGRGPSITVVEAFSRYRASLQVVDGLMDAADRKYRFHGASFEIRKAPYLHDDHTLFEPRPTK</sequence>
<dbReference type="Proteomes" id="UP001292182">
    <property type="component" value="Unassembled WGS sequence"/>
</dbReference>
<comment type="caution">
    <text evidence="1">The sequence shown here is derived from an EMBL/GenBank/DDBJ whole genome shotgun (WGS) entry which is preliminary data.</text>
</comment>
<evidence type="ECO:0000313" key="2">
    <source>
        <dbReference type="Proteomes" id="UP001292182"/>
    </source>
</evidence>
<organism evidence="1 2">
    <name type="scientific">Sphingomonas sanguinis</name>
    <dbReference type="NCBI Taxonomy" id="33051"/>
    <lineage>
        <taxon>Bacteria</taxon>
        <taxon>Pseudomonadati</taxon>
        <taxon>Pseudomonadota</taxon>
        <taxon>Alphaproteobacteria</taxon>
        <taxon>Sphingomonadales</taxon>
        <taxon>Sphingomonadaceae</taxon>
        <taxon>Sphingomonas</taxon>
    </lineage>
</organism>
<evidence type="ECO:0000313" key="1">
    <source>
        <dbReference type="EMBL" id="MDZ7281049.1"/>
    </source>
</evidence>
<gene>
    <name evidence="1" type="ORF">N4G62_03265</name>
</gene>